<organism evidence="1 2">
    <name type="scientific">Aspergillus bertholletiae</name>
    <dbReference type="NCBI Taxonomy" id="1226010"/>
    <lineage>
        <taxon>Eukaryota</taxon>
        <taxon>Fungi</taxon>
        <taxon>Dikarya</taxon>
        <taxon>Ascomycota</taxon>
        <taxon>Pezizomycotina</taxon>
        <taxon>Eurotiomycetes</taxon>
        <taxon>Eurotiomycetidae</taxon>
        <taxon>Eurotiales</taxon>
        <taxon>Aspergillaceae</taxon>
        <taxon>Aspergillus</taxon>
        <taxon>Aspergillus subgen. Circumdati</taxon>
    </lineage>
</organism>
<dbReference type="Proteomes" id="UP000326198">
    <property type="component" value="Unassembled WGS sequence"/>
</dbReference>
<reference evidence="1 2" key="1">
    <citation type="submission" date="2019-04" db="EMBL/GenBank/DDBJ databases">
        <title>Friends and foes A comparative genomics studyof 23 Aspergillus species from section Flavi.</title>
        <authorList>
            <consortium name="DOE Joint Genome Institute"/>
            <person name="Kjaerbolling I."/>
            <person name="Vesth T."/>
            <person name="Frisvad J.C."/>
            <person name="Nybo J.L."/>
            <person name="Theobald S."/>
            <person name="Kildgaard S."/>
            <person name="Isbrandt T."/>
            <person name="Kuo A."/>
            <person name="Sato A."/>
            <person name="Lyhne E.K."/>
            <person name="Kogle M.E."/>
            <person name="Wiebenga A."/>
            <person name="Kun R.S."/>
            <person name="Lubbers R.J."/>
            <person name="Makela M.R."/>
            <person name="Barry K."/>
            <person name="Chovatia M."/>
            <person name="Clum A."/>
            <person name="Daum C."/>
            <person name="Haridas S."/>
            <person name="He G."/>
            <person name="LaButti K."/>
            <person name="Lipzen A."/>
            <person name="Mondo S."/>
            <person name="Riley R."/>
            <person name="Salamov A."/>
            <person name="Simmons B.A."/>
            <person name="Magnuson J.K."/>
            <person name="Henrissat B."/>
            <person name="Mortensen U.H."/>
            <person name="Larsen T.O."/>
            <person name="Devries R.P."/>
            <person name="Grigoriev I.V."/>
            <person name="Machida M."/>
            <person name="Baker S.E."/>
            <person name="Andersen M.R."/>
        </authorList>
    </citation>
    <scope>NUCLEOTIDE SEQUENCE [LARGE SCALE GENOMIC DNA]</scope>
    <source>
        <strain evidence="1 2">IBT 29228</strain>
    </source>
</reference>
<name>A0A5N7BQ50_9EURO</name>
<evidence type="ECO:0000313" key="1">
    <source>
        <dbReference type="EMBL" id="KAE8383909.1"/>
    </source>
</evidence>
<proteinExistence type="predicted"/>
<keyword evidence="2" id="KW-1185">Reference proteome</keyword>
<accession>A0A5N7BQ50</accession>
<protein>
    <submittedName>
        <fullName evidence="1">Uncharacterized protein</fullName>
    </submittedName>
</protein>
<evidence type="ECO:0000313" key="2">
    <source>
        <dbReference type="Proteomes" id="UP000326198"/>
    </source>
</evidence>
<sequence>MAVGLLRVWLQPKDSVDEVSFHKWRLAAFSDIPGVFAVDILTATDEVSPENHYRYENAYHIGDVQKITELLVQRLRNESNRVLERSDWQIYERICHHERDHAGERLTGTVFITVGMSPTETPENIRDFHEWYDQEHLPILFNVPGWRTGSRYRRTVSYGDKMESVSPYLAVHQYNEKNGLGGEQWSRSIHSPWTKRVQSNLVAPNHRRVWKLVKGEVIRREE</sequence>
<dbReference type="AlphaFoldDB" id="A0A5N7BQ50"/>
<dbReference type="OrthoDB" id="2851338at2759"/>
<gene>
    <name evidence="1" type="ORF">BDV26DRAFT_299350</name>
</gene>
<dbReference type="EMBL" id="ML736153">
    <property type="protein sequence ID" value="KAE8383909.1"/>
    <property type="molecule type" value="Genomic_DNA"/>
</dbReference>